<name>A0A453QX27_AEGTS</name>
<dbReference type="InterPro" id="IPR008906">
    <property type="entry name" value="HATC_C_dom"/>
</dbReference>
<sequence>PPDQAATNSRILFPLDLRARRPERGGGAPSSSAQIHPLLPQLRLSATTSGSVDAAQCLGEPWRHSIYNLVDRLLRLLLALPVSTASAERAFSTLKIIKTRLRNTMEGDYLPIAC</sequence>
<keyword evidence="3" id="KW-1185">Reference proteome</keyword>
<organism evidence="2 3">
    <name type="scientific">Aegilops tauschii subsp. strangulata</name>
    <name type="common">Goatgrass</name>
    <dbReference type="NCBI Taxonomy" id="200361"/>
    <lineage>
        <taxon>Eukaryota</taxon>
        <taxon>Viridiplantae</taxon>
        <taxon>Streptophyta</taxon>
        <taxon>Embryophyta</taxon>
        <taxon>Tracheophyta</taxon>
        <taxon>Spermatophyta</taxon>
        <taxon>Magnoliopsida</taxon>
        <taxon>Liliopsida</taxon>
        <taxon>Poales</taxon>
        <taxon>Poaceae</taxon>
        <taxon>BOP clade</taxon>
        <taxon>Pooideae</taxon>
        <taxon>Triticodae</taxon>
        <taxon>Triticeae</taxon>
        <taxon>Triticinae</taxon>
        <taxon>Aegilops</taxon>
    </lineage>
</organism>
<dbReference type="Proteomes" id="UP000015105">
    <property type="component" value="Chromosome 7D"/>
</dbReference>
<dbReference type="Pfam" id="PF05699">
    <property type="entry name" value="Dimer_Tnp_hAT"/>
    <property type="match status" value="1"/>
</dbReference>
<dbReference type="AlphaFoldDB" id="A0A453QX27"/>
<dbReference type="SUPFAM" id="SSF53098">
    <property type="entry name" value="Ribonuclease H-like"/>
    <property type="match status" value="1"/>
</dbReference>
<dbReference type="InterPro" id="IPR012337">
    <property type="entry name" value="RNaseH-like_sf"/>
</dbReference>
<dbReference type="EnsemblPlants" id="AET7Gv20365100.11">
    <property type="protein sequence ID" value="AET7Gv20365100.11"/>
    <property type="gene ID" value="AET7Gv20365100"/>
</dbReference>
<dbReference type="GO" id="GO:0046983">
    <property type="term" value="F:protein dimerization activity"/>
    <property type="evidence" value="ECO:0007669"/>
    <property type="project" value="InterPro"/>
</dbReference>
<protein>
    <recommendedName>
        <fullName evidence="1">HAT C-terminal dimerisation domain-containing protein</fullName>
    </recommendedName>
</protein>
<reference evidence="2" key="5">
    <citation type="journal article" date="2021" name="G3 (Bethesda)">
        <title>Aegilops tauschii genome assembly Aet v5.0 features greater sequence contiguity and improved annotation.</title>
        <authorList>
            <person name="Wang L."/>
            <person name="Zhu T."/>
            <person name="Rodriguez J.C."/>
            <person name="Deal K.R."/>
            <person name="Dubcovsky J."/>
            <person name="McGuire P.E."/>
            <person name="Lux T."/>
            <person name="Spannagl M."/>
            <person name="Mayer K.F.X."/>
            <person name="Baldrich P."/>
            <person name="Meyers B.C."/>
            <person name="Huo N."/>
            <person name="Gu Y.Q."/>
            <person name="Zhou H."/>
            <person name="Devos K.M."/>
            <person name="Bennetzen J.L."/>
            <person name="Unver T."/>
            <person name="Budak H."/>
            <person name="Gulick P.J."/>
            <person name="Galiba G."/>
            <person name="Kalapos B."/>
            <person name="Nelson D.R."/>
            <person name="Li P."/>
            <person name="You F.M."/>
            <person name="Luo M.C."/>
            <person name="Dvorak J."/>
        </authorList>
    </citation>
    <scope>NUCLEOTIDE SEQUENCE [LARGE SCALE GENOMIC DNA]</scope>
    <source>
        <strain evidence="2">cv. AL8/78</strain>
    </source>
</reference>
<evidence type="ECO:0000313" key="2">
    <source>
        <dbReference type="EnsemblPlants" id="AET7Gv20365100.11"/>
    </source>
</evidence>
<evidence type="ECO:0000259" key="1">
    <source>
        <dbReference type="Pfam" id="PF05699"/>
    </source>
</evidence>
<evidence type="ECO:0000313" key="3">
    <source>
        <dbReference type="Proteomes" id="UP000015105"/>
    </source>
</evidence>
<reference evidence="2" key="4">
    <citation type="submission" date="2019-03" db="UniProtKB">
        <authorList>
            <consortium name="EnsemblPlants"/>
        </authorList>
    </citation>
    <scope>IDENTIFICATION</scope>
</reference>
<reference evidence="3" key="2">
    <citation type="journal article" date="2017" name="Nat. Plants">
        <title>The Aegilops tauschii genome reveals multiple impacts of transposons.</title>
        <authorList>
            <person name="Zhao G."/>
            <person name="Zou C."/>
            <person name="Li K."/>
            <person name="Wang K."/>
            <person name="Li T."/>
            <person name="Gao L."/>
            <person name="Zhang X."/>
            <person name="Wang H."/>
            <person name="Yang Z."/>
            <person name="Liu X."/>
            <person name="Jiang W."/>
            <person name="Mao L."/>
            <person name="Kong X."/>
            <person name="Jiao Y."/>
            <person name="Jia J."/>
        </authorList>
    </citation>
    <scope>NUCLEOTIDE SEQUENCE [LARGE SCALE GENOMIC DNA]</scope>
    <source>
        <strain evidence="3">cv. AL8/78</strain>
    </source>
</reference>
<dbReference type="PANTHER" id="PTHR45749:SF37">
    <property type="entry name" value="OS05G0311600 PROTEIN"/>
    <property type="match status" value="1"/>
</dbReference>
<feature type="domain" description="HAT C-terminal dimerisation" evidence="1">
    <location>
        <begin position="64"/>
        <end position="106"/>
    </location>
</feature>
<reference evidence="2" key="3">
    <citation type="journal article" date="2017" name="Nature">
        <title>Genome sequence of the progenitor of the wheat D genome Aegilops tauschii.</title>
        <authorList>
            <person name="Luo M.C."/>
            <person name="Gu Y.Q."/>
            <person name="Puiu D."/>
            <person name="Wang H."/>
            <person name="Twardziok S.O."/>
            <person name="Deal K.R."/>
            <person name="Huo N."/>
            <person name="Zhu T."/>
            <person name="Wang L."/>
            <person name="Wang Y."/>
            <person name="McGuire P.E."/>
            <person name="Liu S."/>
            <person name="Long H."/>
            <person name="Ramasamy R.K."/>
            <person name="Rodriguez J.C."/>
            <person name="Van S.L."/>
            <person name="Yuan L."/>
            <person name="Wang Z."/>
            <person name="Xia Z."/>
            <person name="Xiao L."/>
            <person name="Anderson O.D."/>
            <person name="Ouyang S."/>
            <person name="Liang Y."/>
            <person name="Zimin A.V."/>
            <person name="Pertea G."/>
            <person name="Qi P."/>
            <person name="Bennetzen J.L."/>
            <person name="Dai X."/>
            <person name="Dawson M.W."/>
            <person name="Muller H.G."/>
            <person name="Kugler K."/>
            <person name="Rivarola-Duarte L."/>
            <person name="Spannagl M."/>
            <person name="Mayer K.F.X."/>
            <person name="Lu F.H."/>
            <person name="Bevan M.W."/>
            <person name="Leroy P."/>
            <person name="Li P."/>
            <person name="You F.M."/>
            <person name="Sun Q."/>
            <person name="Liu Z."/>
            <person name="Lyons E."/>
            <person name="Wicker T."/>
            <person name="Salzberg S.L."/>
            <person name="Devos K.M."/>
            <person name="Dvorak J."/>
        </authorList>
    </citation>
    <scope>NUCLEOTIDE SEQUENCE [LARGE SCALE GENOMIC DNA]</scope>
    <source>
        <strain evidence="2">cv. AL8/78</strain>
    </source>
</reference>
<reference evidence="3" key="1">
    <citation type="journal article" date="2014" name="Science">
        <title>Ancient hybridizations among the ancestral genomes of bread wheat.</title>
        <authorList>
            <consortium name="International Wheat Genome Sequencing Consortium,"/>
            <person name="Marcussen T."/>
            <person name="Sandve S.R."/>
            <person name="Heier L."/>
            <person name="Spannagl M."/>
            <person name="Pfeifer M."/>
            <person name="Jakobsen K.S."/>
            <person name="Wulff B.B."/>
            <person name="Steuernagel B."/>
            <person name="Mayer K.F."/>
            <person name="Olsen O.A."/>
        </authorList>
    </citation>
    <scope>NUCLEOTIDE SEQUENCE [LARGE SCALE GENOMIC DNA]</scope>
    <source>
        <strain evidence="3">cv. AL8/78</strain>
    </source>
</reference>
<dbReference type="Gramene" id="AET7Gv20365100.11">
    <property type="protein sequence ID" value="AET7Gv20365100.11"/>
    <property type="gene ID" value="AET7Gv20365100"/>
</dbReference>
<accession>A0A453QX27</accession>
<proteinExistence type="predicted"/>
<dbReference type="PANTHER" id="PTHR45749">
    <property type="match status" value="1"/>
</dbReference>